<dbReference type="SUPFAM" id="SSF52833">
    <property type="entry name" value="Thioredoxin-like"/>
    <property type="match status" value="1"/>
</dbReference>
<comment type="caution">
    <text evidence="1">The sequence shown here is derived from an EMBL/GenBank/DDBJ whole genome shotgun (WGS) entry which is preliminary data.</text>
</comment>
<dbReference type="InterPro" id="IPR036249">
    <property type="entry name" value="Thioredoxin-like_sf"/>
</dbReference>
<dbReference type="EMBL" id="JAJISD010000003">
    <property type="protein sequence ID" value="MCC8429247.1"/>
    <property type="molecule type" value="Genomic_DNA"/>
</dbReference>
<organism evidence="1 2">
    <name type="scientific">Reyranella aquatilis</name>
    <dbReference type="NCBI Taxonomy" id="2035356"/>
    <lineage>
        <taxon>Bacteria</taxon>
        <taxon>Pseudomonadati</taxon>
        <taxon>Pseudomonadota</taxon>
        <taxon>Alphaproteobacteria</taxon>
        <taxon>Hyphomicrobiales</taxon>
        <taxon>Reyranellaceae</taxon>
        <taxon>Reyranella</taxon>
    </lineage>
</organism>
<dbReference type="Proteomes" id="UP001198862">
    <property type="component" value="Unassembled WGS sequence"/>
</dbReference>
<name>A0ABS8KT42_9HYPH</name>
<dbReference type="PANTHER" id="PTHR36057:SF1">
    <property type="entry name" value="LIPOPROTEIN LIPID ATTACHMENT SITE-LIKE PROTEIN, PUTATIVE (DUF1223)-RELATED"/>
    <property type="match status" value="1"/>
</dbReference>
<accession>A0ABS8KT42</accession>
<proteinExistence type="predicted"/>
<evidence type="ECO:0000313" key="2">
    <source>
        <dbReference type="Proteomes" id="UP001198862"/>
    </source>
</evidence>
<dbReference type="PANTHER" id="PTHR36057">
    <property type="match status" value="1"/>
</dbReference>
<dbReference type="Pfam" id="PF06764">
    <property type="entry name" value="DUF1223"/>
    <property type="match status" value="1"/>
</dbReference>
<keyword evidence="2" id="KW-1185">Reference proteome</keyword>
<dbReference type="RefSeq" id="WP_230550455.1">
    <property type="nucleotide sequence ID" value="NZ_JAJISD010000003.1"/>
</dbReference>
<gene>
    <name evidence="1" type="ORF">LJ725_09725</name>
</gene>
<evidence type="ECO:0000313" key="1">
    <source>
        <dbReference type="EMBL" id="MCC8429247.1"/>
    </source>
</evidence>
<protein>
    <submittedName>
        <fullName evidence="1">DUF1223 domain-containing protein</fullName>
    </submittedName>
</protein>
<reference evidence="1 2" key="1">
    <citation type="submission" date="2021-11" db="EMBL/GenBank/DDBJ databases">
        <authorList>
            <person name="Lee D.-H."/>
            <person name="Kim S.-B."/>
        </authorList>
    </citation>
    <scope>NUCLEOTIDE SEQUENCE [LARGE SCALE GENOMIC DNA]</scope>
    <source>
        <strain evidence="1 2">KCTC 52223</strain>
    </source>
</reference>
<sequence>MSKVFTSGRRAMLIGAAAAVATNLSREVAARPAAEGPWAVELFTSQGCSSCPPADMHLGRLARRPDIVALAFHVDYWDYIGWRDPFASRETTERQRAYARTLKQRYVYTPEMVVDGIGHDTGRDPAPIEALLSRAQARATRRATPDLSRALGGPLSIRLDAYPLDGRIADVTLAIYDRRHTTPVRSGENQGRMLENFNTVRHIELVDRWDGTARSWSVPGERIGPTQGMAVLVQETDHGPMIGCNKLEPAYSG</sequence>
<dbReference type="InterPro" id="IPR010634">
    <property type="entry name" value="DUF1223"/>
</dbReference>